<comment type="caution">
    <text evidence="10">The sequence shown here is derived from an EMBL/GenBank/DDBJ whole genome shotgun (WGS) entry which is preliminary data.</text>
</comment>
<feature type="binding site" evidence="7 8">
    <location>
        <position position="52"/>
    </location>
    <ligand>
        <name>S-adenosyl-L-methionine</name>
        <dbReference type="ChEBI" id="CHEBI:59789"/>
    </ligand>
</feature>
<dbReference type="Gene3D" id="1.10.8.100">
    <property type="entry name" value="Ribosomal RNA adenine dimethylase-like, domain 2"/>
    <property type="match status" value="1"/>
</dbReference>
<evidence type="ECO:0000256" key="1">
    <source>
        <dbReference type="ARBA" id="ARBA00022490"/>
    </source>
</evidence>
<evidence type="ECO:0000256" key="4">
    <source>
        <dbReference type="ARBA" id="ARBA00022679"/>
    </source>
</evidence>
<dbReference type="InterPro" id="IPR023165">
    <property type="entry name" value="rRNA_Ade_diMease-like_C"/>
</dbReference>
<evidence type="ECO:0000256" key="7">
    <source>
        <dbReference type="HAMAP-Rule" id="MF_00607"/>
    </source>
</evidence>
<comment type="function">
    <text evidence="7">Specifically dimethylates two adjacent adenosines (A1518 and A1519) in the loop of a conserved hairpin near the 3'-end of 16S rRNA in the 30S particle. May play a critical role in biogenesis of 30S subunits.</text>
</comment>
<dbReference type="PANTHER" id="PTHR11727:SF7">
    <property type="entry name" value="DIMETHYLADENOSINE TRANSFERASE-RELATED"/>
    <property type="match status" value="1"/>
</dbReference>
<dbReference type="GO" id="GO:0003723">
    <property type="term" value="F:RNA binding"/>
    <property type="evidence" value="ECO:0007669"/>
    <property type="project" value="UniProtKB-UniRule"/>
</dbReference>
<keyword evidence="2 7" id="KW-0698">rRNA processing</keyword>
<evidence type="ECO:0000256" key="3">
    <source>
        <dbReference type="ARBA" id="ARBA00022603"/>
    </source>
</evidence>
<comment type="subcellular location">
    <subcellularLocation>
        <location evidence="7">Cytoplasm</location>
    </subcellularLocation>
</comment>
<dbReference type="AlphaFoldDB" id="A0A7V5HZ90"/>
<keyword evidence="3 7" id="KW-0489">Methyltransferase</keyword>
<dbReference type="CDD" id="cd02440">
    <property type="entry name" value="AdoMet_MTases"/>
    <property type="match status" value="1"/>
</dbReference>
<dbReference type="Pfam" id="PF00398">
    <property type="entry name" value="RrnaAD"/>
    <property type="match status" value="1"/>
</dbReference>
<dbReference type="InterPro" id="IPR029063">
    <property type="entry name" value="SAM-dependent_MTases_sf"/>
</dbReference>
<dbReference type="EC" id="2.1.1.182" evidence="7"/>
<feature type="binding site" evidence="7 8">
    <location>
        <position position="25"/>
    </location>
    <ligand>
        <name>S-adenosyl-L-methionine</name>
        <dbReference type="ChEBI" id="CHEBI:59789"/>
    </ligand>
</feature>
<accession>A0A7V5HZ90</accession>
<proteinExistence type="inferred from homology"/>
<dbReference type="Gene3D" id="3.40.50.150">
    <property type="entry name" value="Vaccinia Virus protein VP39"/>
    <property type="match status" value="1"/>
</dbReference>
<comment type="similarity">
    <text evidence="7">Belongs to the class I-like SAM-binding methyltransferase superfamily. rRNA adenine N(6)-methyltransferase family. RsmA subfamily.</text>
</comment>
<name>A0A7V5HZ90_UNCAE</name>
<protein>
    <recommendedName>
        <fullName evidence="7">Ribosomal RNA small subunit methyltransferase A</fullName>
        <ecNumber evidence="7">2.1.1.182</ecNumber>
    </recommendedName>
    <alternativeName>
        <fullName evidence="7">16S rRNA (adenine(1518)-N(6)/adenine(1519)-N(6))-dimethyltransferase</fullName>
    </alternativeName>
    <alternativeName>
        <fullName evidence="7">16S rRNA dimethyladenosine transferase</fullName>
    </alternativeName>
    <alternativeName>
        <fullName evidence="7">16S rRNA dimethylase</fullName>
    </alternativeName>
    <alternativeName>
        <fullName evidence="7">S-adenosylmethionine-6-N', N'-adenosyl(rRNA) dimethyltransferase</fullName>
    </alternativeName>
</protein>
<feature type="domain" description="Ribosomal RNA adenine methylase transferase N-terminal" evidence="9">
    <location>
        <begin position="32"/>
        <end position="202"/>
    </location>
</feature>
<dbReference type="PROSITE" id="PS01131">
    <property type="entry name" value="RRNA_A_DIMETH"/>
    <property type="match status" value="1"/>
</dbReference>
<comment type="catalytic activity">
    <reaction evidence="7">
        <text>adenosine(1518)/adenosine(1519) in 16S rRNA + 4 S-adenosyl-L-methionine = N(6)-dimethyladenosine(1518)/N(6)-dimethyladenosine(1519) in 16S rRNA + 4 S-adenosyl-L-homocysteine + 4 H(+)</text>
        <dbReference type="Rhea" id="RHEA:19609"/>
        <dbReference type="Rhea" id="RHEA-COMP:10232"/>
        <dbReference type="Rhea" id="RHEA-COMP:10233"/>
        <dbReference type="ChEBI" id="CHEBI:15378"/>
        <dbReference type="ChEBI" id="CHEBI:57856"/>
        <dbReference type="ChEBI" id="CHEBI:59789"/>
        <dbReference type="ChEBI" id="CHEBI:74411"/>
        <dbReference type="ChEBI" id="CHEBI:74493"/>
        <dbReference type="EC" id="2.1.1.182"/>
    </reaction>
</comment>
<feature type="binding site" evidence="7 8">
    <location>
        <position position="27"/>
    </location>
    <ligand>
        <name>S-adenosyl-L-methionine</name>
        <dbReference type="ChEBI" id="CHEBI:59789"/>
    </ligand>
</feature>
<sequence>MKLKEKVENLLKAYDFSPKSYFSQNFLIDPKIIARLVEEIKIEKDDLILEIGAGTGILTSFLVEKARKVWAVEVDEKLCEILKKELGEKEELEIICQDIAKVNLDLLFSGKKIKVVGNIPYHITSWLLLFLVRKKWWKQMILTIQKEVAEKLTSPPGDKKRSFLPVVVSFYADVRKVMDIPPQAFYPSPKVTSSVVRLRPKKKTEELDEELFMKIVKAAFTSKRKTLVNSLSMKLKLPREIIKDVLLKVGLSEKIRAEKLKTEDFVEITKFFMEEKIAC</sequence>
<dbReference type="PROSITE" id="PS51689">
    <property type="entry name" value="SAM_RNA_A_N6_MT"/>
    <property type="match status" value="1"/>
</dbReference>
<dbReference type="HAMAP" id="MF_00607">
    <property type="entry name" value="16SrRNA_methyltr_A"/>
    <property type="match status" value="1"/>
</dbReference>
<evidence type="ECO:0000313" key="10">
    <source>
        <dbReference type="EMBL" id="HHF98336.1"/>
    </source>
</evidence>
<dbReference type="NCBIfam" id="TIGR00755">
    <property type="entry name" value="ksgA"/>
    <property type="match status" value="1"/>
</dbReference>
<dbReference type="SMART" id="SM00650">
    <property type="entry name" value="rADc"/>
    <property type="match status" value="1"/>
</dbReference>
<keyword evidence="6 7" id="KW-0694">RNA-binding</keyword>
<dbReference type="SUPFAM" id="SSF53335">
    <property type="entry name" value="S-adenosyl-L-methionine-dependent methyltransferases"/>
    <property type="match status" value="1"/>
</dbReference>
<evidence type="ECO:0000259" key="9">
    <source>
        <dbReference type="SMART" id="SM00650"/>
    </source>
</evidence>
<evidence type="ECO:0000256" key="5">
    <source>
        <dbReference type="ARBA" id="ARBA00022691"/>
    </source>
</evidence>
<feature type="binding site" evidence="7 8">
    <location>
        <position position="118"/>
    </location>
    <ligand>
        <name>S-adenosyl-L-methionine</name>
        <dbReference type="ChEBI" id="CHEBI:59789"/>
    </ligand>
</feature>
<dbReference type="Proteomes" id="UP000886070">
    <property type="component" value="Unassembled WGS sequence"/>
</dbReference>
<organism evidence="10">
    <name type="scientific">Aerophobetes bacterium</name>
    <dbReference type="NCBI Taxonomy" id="2030807"/>
    <lineage>
        <taxon>Bacteria</taxon>
        <taxon>Candidatus Aerophobota</taxon>
    </lineage>
</organism>
<evidence type="ECO:0000256" key="8">
    <source>
        <dbReference type="PROSITE-ProRule" id="PRU01026"/>
    </source>
</evidence>
<evidence type="ECO:0000256" key="2">
    <source>
        <dbReference type="ARBA" id="ARBA00022552"/>
    </source>
</evidence>
<dbReference type="GO" id="GO:0005829">
    <property type="term" value="C:cytosol"/>
    <property type="evidence" value="ECO:0007669"/>
    <property type="project" value="TreeGrafter"/>
</dbReference>
<dbReference type="EMBL" id="DRTT01000077">
    <property type="protein sequence ID" value="HHF98336.1"/>
    <property type="molecule type" value="Genomic_DNA"/>
</dbReference>
<feature type="binding site" evidence="7 8">
    <location>
        <position position="73"/>
    </location>
    <ligand>
        <name>S-adenosyl-L-methionine</name>
        <dbReference type="ChEBI" id="CHEBI:59789"/>
    </ligand>
</feature>
<keyword evidence="1 7" id="KW-0963">Cytoplasm</keyword>
<feature type="binding site" evidence="7 8">
    <location>
        <position position="98"/>
    </location>
    <ligand>
        <name>S-adenosyl-L-methionine</name>
        <dbReference type="ChEBI" id="CHEBI:59789"/>
    </ligand>
</feature>
<dbReference type="PANTHER" id="PTHR11727">
    <property type="entry name" value="DIMETHYLADENOSINE TRANSFERASE"/>
    <property type="match status" value="1"/>
</dbReference>
<evidence type="ECO:0000256" key="6">
    <source>
        <dbReference type="ARBA" id="ARBA00022884"/>
    </source>
</evidence>
<keyword evidence="5 7" id="KW-0949">S-adenosyl-L-methionine</keyword>
<gene>
    <name evidence="7 10" type="primary">rsmA</name>
    <name evidence="7" type="synonym">ksgA</name>
    <name evidence="10" type="ORF">ENL39_02480</name>
</gene>
<reference evidence="10" key="1">
    <citation type="journal article" date="2020" name="mSystems">
        <title>Genome- and Community-Level Interaction Insights into Carbon Utilization and Element Cycling Functions of Hydrothermarchaeota in Hydrothermal Sediment.</title>
        <authorList>
            <person name="Zhou Z."/>
            <person name="Liu Y."/>
            <person name="Xu W."/>
            <person name="Pan J."/>
            <person name="Luo Z.H."/>
            <person name="Li M."/>
        </authorList>
    </citation>
    <scope>NUCLEOTIDE SEQUENCE [LARGE SCALE GENOMIC DNA]</scope>
    <source>
        <strain evidence="10">HyVt-92</strain>
    </source>
</reference>
<dbReference type="InterPro" id="IPR001737">
    <property type="entry name" value="KsgA/Erm"/>
</dbReference>
<dbReference type="InterPro" id="IPR020596">
    <property type="entry name" value="rRNA_Ade_Mease_Trfase_CS"/>
</dbReference>
<keyword evidence="4 7" id="KW-0808">Transferase</keyword>
<dbReference type="InterPro" id="IPR011530">
    <property type="entry name" value="rRNA_adenine_dimethylase"/>
</dbReference>
<dbReference type="GO" id="GO:0052908">
    <property type="term" value="F:16S rRNA (adenine(1518)-N(6)/adenine(1519)-N(6))-dimethyltransferase activity"/>
    <property type="evidence" value="ECO:0007669"/>
    <property type="project" value="UniProtKB-EC"/>
</dbReference>
<dbReference type="InterPro" id="IPR020598">
    <property type="entry name" value="rRNA_Ade_methylase_Trfase_N"/>
</dbReference>